<comment type="caution">
    <text evidence="2">The sequence shown here is derived from an EMBL/GenBank/DDBJ whole genome shotgun (WGS) entry which is preliminary data.</text>
</comment>
<organism evidence="2 3">
    <name type="scientific">Roseovarius tolerans</name>
    <dbReference type="NCBI Taxonomy" id="74031"/>
    <lineage>
        <taxon>Bacteria</taxon>
        <taxon>Pseudomonadati</taxon>
        <taxon>Pseudomonadota</taxon>
        <taxon>Alphaproteobacteria</taxon>
        <taxon>Rhodobacterales</taxon>
        <taxon>Roseobacteraceae</taxon>
        <taxon>Roseovarius</taxon>
    </lineage>
</organism>
<dbReference type="EMBL" id="LGVV01000106">
    <property type="protein sequence ID" value="KNX39798.1"/>
    <property type="molecule type" value="Genomic_DNA"/>
</dbReference>
<dbReference type="AlphaFoldDB" id="A0A0L6CQG5"/>
<protein>
    <submittedName>
        <fullName evidence="2">Uncharacterized protein</fullName>
    </submittedName>
</protein>
<accession>A0A0L6CQG5</accession>
<name>A0A0L6CQG5_9RHOB</name>
<proteinExistence type="predicted"/>
<gene>
    <name evidence="2" type="ORF">ROTO_36700</name>
</gene>
<feature type="region of interest" description="Disordered" evidence="1">
    <location>
        <begin position="108"/>
        <end position="128"/>
    </location>
</feature>
<dbReference type="Proteomes" id="UP000037046">
    <property type="component" value="Unassembled WGS sequence"/>
</dbReference>
<evidence type="ECO:0000256" key="1">
    <source>
        <dbReference type="SAM" id="MobiDB-lite"/>
    </source>
</evidence>
<sequence length="128" mass="13854">MELRGEHRVGGAIHPAAREMQRLLLERALVTHPHLLHDAQARSVVREGMSLHAPHTQIVEREAQQGSRKLGAIALPGLARIDRPAELGLGVPGFLPRAALTPRVLHRHLPNADNNAPGPHGEAVPVAR</sequence>
<keyword evidence="3" id="KW-1185">Reference proteome</keyword>
<reference evidence="3" key="1">
    <citation type="submission" date="2015-07" db="EMBL/GenBank/DDBJ databases">
        <title>Draft Genome Sequence of Roseovarius tolerans EL-164, a producer of N-Acylated Alanine Methyl Esters (NAMEs).</title>
        <authorList>
            <person name="Voget S."/>
            <person name="Bruns H."/>
            <person name="Wagner-Doebler I."/>
            <person name="Schulz S."/>
            <person name="Daniel R."/>
        </authorList>
    </citation>
    <scope>NUCLEOTIDE SEQUENCE [LARGE SCALE GENOMIC DNA]</scope>
    <source>
        <strain evidence="3">EL-164</strain>
    </source>
</reference>
<evidence type="ECO:0000313" key="2">
    <source>
        <dbReference type="EMBL" id="KNX39798.1"/>
    </source>
</evidence>
<evidence type="ECO:0000313" key="3">
    <source>
        <dbReference type="Proteomes" id="UP000037046"/>
    </source>
</evidence>